<sequence>MKPIGYWLNRTDSALTHRMNSLLAGFGITRTDWQVLNVIKDDPQATDTEVLTVLAANADATALAAAIGAVIADGWVARPEPGRLALTEDGRTRLADVAEHVHAFRELSTVGITREEYRIAVTVLERMTDNLDSYGSPPAWTRGRAVDFKSC</sequence>
<protein>
    <submittedName>
        <fullName evidence="1">Putative transcriptional regulator, MarR family</fullName>
    </submittedName>
</protein>
<reference evidence="1" key="1">
    <citation type="submission" date="2011-11" db="EMBL/GenBank/DDBJ databases">
        <title>Identification and Characterization of Mildiomycin Biosynthesis Gene Cluster in Streptoveticillum remofaciens ZJU5119, and Biochemical Characterization and in vitro Assay of MilC, a Hydroxymethylcytosylglucuronic Acid Synthetase in the Biosynthesis of Mildiomycin.</title>
        <authorList>
            <person name="Wu J."/>
            <person name="Li L."/>
            <person name="He X."/>
        </authorList>
    </citation>
    <scope>NUCLEOTIDE SEQUENCE</scope>
    <source>
        <strain evidence="1">ZJU5119</strain>
    </source>
</reference>
<organism evidence="1">
    <name type="scientific">Streptomyces rimofaciens</name>
    <dbReference type="NCBI Taxonomy" id="504097"/>
    <lineage>
        <taxon>Bacteria</taxon>
        <taxon>Bacillati</taxon>
        <taxon>Actinomycetota</taxon>
        <taxon>Actinomycetes</taxon>
        <taxon>Kitasatosporales</taxon>
        <taxon>Streptomycetaceae</taxon>
        <taxon>Streptomyces</taxon>
    </lineage>
</organism>
<dbReference type="EMBL" id="JN999998">
    <property type="protein sequence ID" value="AFD20763.1"/>
    <property type="molecule type" value="Genomic_DNA"/>
</dbReference>
<name>H9BDY2_9ACTN</name>
<accession>H9BDY2</accession>
<proteinExistence type="predicted"/>
<dbReference type="Gene3D" id="1.10.10.10">
    <property type="entry name" value="Winged helix-like DNA-binding domain superfamily/Winged helix DNA-binding domain"/>
    <property type="match status" value="1"/>
</dbReference>
<dbReference type="SUPFAM" id="SSF46785">
    <property type="entry name" value="Winged helix' DNA-binding domain"/>
    <property type="match status" value="1"/>
</dbReference>
<dbReference type="InterPro" id="IPR036388">
    <property type="entry name" value="WH-like_DNA-bd_sf"/>
</dbReference>
<evidence type="ECO:0000313" key="1">
    <source>
        <dbReference type="EMBL" id="AFD20763.1"/>
    </source>
</evidence>
<dbReference type="AlphaFoldDB" id="H9BDY2"/>
<dbReference type="InterPro" id="IPR036390">
    <property type="entry name" value="WH_DNA-bd_sf"/>
</dbReference>